<evidence type="ECO:0000259" key="1">
    <source>
        <dbReference type="Pfam" id="PF00535"/>
    </source>
</evidence>
<evidence type="ECO:0000259" key="3">
    <source>
        <dbReference type="Pfam" id="PF05050"/>
    </source>
</evidence>
<dbReference type="SUPFAM" id="SSF53335">
    <property type="entry name" value="S-adenosyl-L-methionine-dependent methyltransferases"/>
    <property type="match status" value="1"/>
</dbReference>
<dbReference type="InterPro" id="IPR006342">
    <property type="entry name" value="FkbM_mtfrase"/>
</dbReference>
<feature type="domain" description="Methyltransferase FkbM" evidence="3">
    <location>
        <begin position="1663"/>
        <end position="1811"/>
    </location>
</feature>
<proteinExistence type="predicted"/>
<dbReference type="Gene3D" id="3.40.50.150">
    <property type="entry name" value="Vaccinia Virus protein VP39"/>
    <property type="match status" value="1"/>
</dbReference>
<dbReference type="InterPro" id="IPR029063">
    <property type="entry name" value="SAM-dependent_MTases_sf"/>
</dbReference>
<dbReference type="CDD" id="cd06532">
    <property type="entry name" value="Glyco_transf_25"/>
    <property type="match status" value="1"/>
</dbReference>
<feature type="domain" description="Glycosyltransferase 2-like" evidence="1">
    <location>
        <begin position="1341"/>
        <end position="1467"/>
    </location>
</feature>
<dbReference type="Pfam" id="PF01755">
    <property type="entry name" value="Glyco_transf_25"/>
    <property type="match status" value="1"/>
</dbReference>
<dbReference type="Pfam" id="PF13181">
    <property type="entry name" value="TPR_8"/>
    <property type="match status" value="1"/>
</dbReference>
<evidence type="ECO:0000313" key="4">
    <source>
        <dbReference type="EMBL" id="QHT23375.1"/>
    </source>
</evidence>
<dbReference type="InterPro" id="IPR029044">
    <property type="entry name" value="Nucleotide-diphossugar_trans"/>
</dbReference>
<dbReference type="NCBIfam" id="TIGR01444">
    <property type="entry name" value="fkbM_fam"/>
    <property type="match status" value="1"/>
</dbReference>
<dbReference type="PANTHER" id="PTHR43630:SF2">
    <property type="entry name" value="GLYCOSYLTRANSFERASE"/>
    <property type="match status" value="1"/>
</dbReference>
<dbReference type="Gene3D" id="1.25.40.10">
    <property type="entry name" value="Tetratricopeptide repeat domain"/>
    <property type="match status" value="1"/>
</dbReference>
<feature type="domain" description="Glycosyltransferase 2-like" evidence="1">
    <location>
        <begin position="9"/>
        <end position="102"/>
    </location>
</feature>
<dbReference type="InterPro" id="IPR001173">
    <property type="entry name" value="Glyco_trans_2-like"/>
</dbReference>
<dbReference type="Gene3D" id="3.40.50.11660">
    <property type="entry name" value="Glycosyl transferase family 10, C-terminal domain"/>
    <property type="match status" value="1"/>
</dbReference>
<dbReference type="PANTHER" id="PTHR43630">
    <property type="entry name" value="POLY-BETA-1,6-N-ACETYL-D-GLUCOSAMINE SYNTHASE"/>
    <property type="match status" value="1"/>
</dbReference>
<evidence type="ECO:0000259" key="2">
    <source>
        <dbReference type="Pfam" id="PF01755"/>
    </source>
</evidence>
<feature type="domain" description="Glycosyl transferase family 25" evidence="2">
    <location>
        <begin position="719"/>
        <end position="890"/>
    </location>
</feature>
<dbReference type="SUPFAM" id="SSF53448">
    <property type="entry name" value="Nucleotide-diphospho-sugar transferases"/>
    <property type="match status" value="3"/>
</dbReference>
<reference evidence="4" key="1">
    <citation type="journal article" date="2020" name="Nature">
        <title>Giant virus diversity and host interactions through global metagenomics.</title>
        <authorList>
            <person name="Schulz F."/>
            <person name="Roux S."/>
            <person name="Paez-Espino D."/>
            <person name="Jungbluth S."/>
            <person name="Walsh D.A."/>
            <person name="Denef V.J."/>
            <person name="McMahon K.D."/>
            <person name="Konstantinidis K.T."/>
            <person name="Eloe-Fadrosh E.A."/>
            <person name="Kyrpides N.C."/>
            <person name="Woyke T."/>
        </authorList>
    </citation>
    <scope>NUCLEOTIDE SEQUENCE</scope>
    <source>
        <strain evidence="4">GVMAG-M-3300023179-116</strain>
    </source>
</reference>
<dbReference type="InterPro" id="IPR019734">
    <property type="entry name" value="TPR_rpt"/>
</dbReference>
<protein>
    <submittedName>
        <fullName evidence="4">Uncharacterized protein</fullName>
    </submittedName>
</protein>
<accession>A0A6C0E7H2</accession>
<dbReference type="InterPro" id="IPR011990">
    <property type="entry name" value="TPR-like_helical_dom_sf"/>
</dbReference>
<dbReference type="InterPro" id="IPR038577">
    <property type="entry name" value="GT10-like_C_sf"/>
</dbReference>
<dbReference type="Gene3D" id="3.90.550.10">
    <property type="entry name" value="Spore Coat Polysaccharide Biosynthesis Protein SpsA, Chain A"/>
    <property type="match status" value="3"/>
</dbReference>
<name>A0A6C0E7H2_9ZZZZ</name>
<dbReference type="PROSITE" id="PS50005">
    <property type="entry name" value="TPR"/>
    <property type="match status" value="1"/>
</dbReference>
<dbReference type="Pfam" id="PF05050">
    <property type="entry name" value="Methyltransf_21"/>
    <property type="match status" value="1"/>
</dbReference>
<sequence length="1841" mass="217300">MKKTICLNMIVKNESHVIVKTLTNLCDKIDFSYWVICDTGSTDDTKEIICDFFKEKNIKGELLQHEWKDFGHNRTLALESAYNKTDLLFIFDADDEIVGDLVLPNVYDTDGYTFNFGNDVVYIRPLLINNHKRWRFVGVLHEYLACSENSTPNKHIEGNYYIVSGRTGNRSQNPNKYFDDANILKKAHYDVLDTDYALSCRYAFYCAQSYRDSGYIDEAIEWYKKCLDLTMWLQEKYVSAFTIGNLYQGKNDMKNAVKYWYKTIEYDPERIEGIINVINYLTKEGEHYIVNALYHRFKNYNKNLREKLFLFDSCYKDQLEYNNVISAFYANDKESGYECCKKIFLNRIVHNSLMKCTVSNFLFYIDFFDKEYDNEKLRLFYLIDDILCDFGKKNETIEPNMIVCWNKLFDVCRPLLCAPSSPSIDHLLRKGGSKKENRKIMITFTTCKRLDLFKETVYSILNHWLDVKSIGIWFCVDDNSSDEDRYKMRTLFPWIQYYMKTASEKGHRNSMNIIWNKLKEMEPKYWIHMEDDFLFHRKMNYIEESINALKNPDCITQNVKQILFNRNYGEIIDHYNSRGHVSVSDGCGGGGEDENIVLHKHCDGVFNYMNCHYWPHYSFRPSIIKASVILKLGNYDSENQFFEMDYAKRWSEKGYKSAFFNKITCRHIGRLTSDRNTKNVKNAYDLNNEEQFVSKSKEQVIEQTGTSERIEKNNAFIKIVNLERRSDRKKKTLKMLVDSGVSSNDYEFVKAVDGLLLSPTTELKHLFKNNDFGSRIGVIGCALSHYNLWKRLVNDSQHEYYVIMEDDFVLCSNFKKHLETLKTNNEFELREVLFLGYHMFEKNRNYDIYNLVSESVDVKDLNKDLYIGGTFAYSINKVGAKKLLEYIDKNGINHGIDYLNKILDNNILHSYECQPQIVFSDWNENGKKIDSDIQNTFDSIDFTGVPDVSVENDKNIKADFVFIPGLDVIGCDLYMRNGSLEEKFLTAIGDSECVGFNTLGFFKDDIIKLQPSIYFKEGDGVYIKKHAYEEYLESQKRGTETIRIKMLCNWTDSKQLCKEWSNMCEPGLRFRWKNYRMVWTDRVEDIDYYVIVNRPPDGAYYDPKKTIVFQMEPWVYDENKPWGVKTWGEWAEPDENKFMHVHSHKKYLNNVQWMNTIPEKSYPEIQLKNRVISILSEKNFDEGHIKRIEFIRYMESVSVDFVDVYGRQNYHNFMNYKGTVENENKYKNYKYCISVENNSEYNYATEKIWEPVLCECLCFYWGCPNIGDYIDNRAFVLLDLNDYEKSCETIKRAIEEDWWSERIDIIRKEKEKILNELAFFPTLDRIINNTNSFGNVFICGCVKNNSKYLKDVFKNIDNIVKLFNDYKIIIAYDDSSDDSLDILHEMTVNYKMEILKCDNKSHYACENICQARNTILQHIRSEEDMSKSNYMIFMDMDDVCADNINIENIEKMLHRNEEWDAVSFNRDDYYDIWALSLDEYVISCQHWENWFDVANTMKKYIKEKLDNLNENELLDVYSAFNGFAIYKIEKFINCDYECNFQNNLSYFTETTIKNNAMVLNNVIKNELVVDCEHRHFHLDAIKKNGAKIRVSPLHLIKNNFVCKKNMGYLDENYIEKNNVRNKIINYIKNDNCIGRFIRDGLYWEEWMFQYIQQNYIENTNIIDLGGNIGTTTLLMSEVLSNNCKIFTFEPIYSDILFKNILDNNLTDKVVIYPYGVGNEIKTLKIKPINLSDNINFGGISIINSLEDKCDSYKIDIVPVDYFNFENISLIKIDVEYMEIEVIEGCLNLIKICKPTVIIETYQLNKFKQSDVFKKLMTLGYEMDIIPEGCNDYIMKIKSDFK</sequence>
<dbReference type="Pfam" id="PF00535">
    <property type="entry name" value="Glycos_transf_2"/>
    <property type="match status" value="2"/>
</dbReference>
<dbReference type="SUPFAM" id="SSF48452">
    <property type="entry name" value="TPR-like"/>
    <property type="match status" value="1"/>
</dbReference>
<dbReference type="InterPro" id="IPR002654">
    <property type="entry name" value="Glyco_trans_25"/>
</dbReference>
<organism evidence="4">
    <name type="scientific">viral metagenome</name>
    <dbReference type="NCBI Taxonomy" id="1070528"/>
    <lineage>
        <taxon>unclassified sequences</taxon>
        <taxon>metagenomes</taxon>
        <taxon>organismal metagenomes</taxon>
    </lineage>
</organism>
<dbReference type="SUPFAM" id="SSF53756">
    <property type="entry name" value="UDP-Glycosyltransferase/glycogen phosphorylase"/>
    <property type="match status" value="1"/>
</dbReference>
<dbReference type="EMBL" id="MN739731">
    <property type="protein sequence ID" value="QHT23375.1"/>
    <property type="molecule type" value="Genomic_DNA"/>
</dbReference>